<evidence type="ECO:0000259" key="6">
    <source>
        <dbReference type="PROSITE" id="PS50865"/>
    </source>
</evidence>
<feature type="region of interest" description="Disordered" evidence="5">
    <location>
        <begin position="1"/>
        <end position="22"/>
    </location>
</feature>
<accession>A0AAN8I5Z3</accession>
<dbReference type="InterPro" id="IPR024119">
    <property type="entry name" value="TF_DEAF-1"/>
</dbReference>
<keyword evidence="1" id="KW-0479">Metal-binding</keyword>
<dbReference type="PANTHER" id="PTHR10237:SF14">
    <property type="entry name" value="MYND-TYPE DOMAIN-CONTAINING PROTEIN"/>
    <property type="match status" value="1"/>
</dbReference>
<dbReference type="GO" id="GO:0000981">
    <property type="term" value="F:DNA-binding transcription factor activity, RNA polymerase II-specific"/>
    <property type="evidence" value="ECO:0007669"/>
    <property type="project" value="TreeGrafter"/>
</dbReference>
<evidence type="ECO:0000313" key="7">
    <source>
        <dbReference type="EMBL" id="KAK5953794.1"/>
    </source>
</evidence>
<dbReference type="SUPFAM" id="SSF144232">
    <property type="entry name" value="HIT/MYND zinc finger-like"/>
    <property type="match status" value="1"/>
</dbReference>
<sequence>MTSTPATSEPACGNCQKSQTDHPIPLKRCAKCQNQYYCSRECQREDWKAHKPLCRSSDSSTATIAPSGSGPCFKIKPFTAIEEGTWLKDRPEQDVFKLLTDVYRMRRADLDKFGGKSRSGNINAGAPKEKVKEGFEKFLATAKPKDDERAPVKKLLPAWWSDEKAAECVQFAEGGEFSNIYKKVDKEGIQSHYKEDKMPMQLRMFSEELDGTLVGGMSGRQMRSMLVAGEGGRAPGHMAHMSLGGPR</sequence>
<dbReference type="Proteomes" id="UP001316803">
    <property type="component" value="Unassembled WGS sequence"/>
</dbReference>
<keyword evidence="2 4" id="KW-0863">Zinc-finger</keyword>
<feature type="domain" description="MYND-type" evidence="6">
    <location>
        <begin position="12"/>
        <end position="54"/>
    </location>
</feature>
<protein>
    <recommendedName>
        <fullName evidence="6">MYND-type domain-containing protein</fullName>
    </recommendedName>
</protein>
<evidence type="ECO:0000256" key="4">
    <source>
        <dbReference type="PROSITE-ProRule" id="PRU00134"/>
    </source>
</evidence>
<evidence type="ECO:0000256" key="5">
    <source>
        <dbReference type="SAM" id="MobiDB-lite"/>
    </source>
</evidence>
<keyword evidence="8" id="KW-1185">Reference proteome</keyword>
<dbReference type="PROSITE" id="PS50865">
    <property type="entry name" value="ZF_MYND_2"/>
    <property type="match status" value="1"/>
</dbReference>
<dbReference type="AlphaFoldDB" id="A0AAN8I5Z3"/>
<organism evidence="7 8">
    <name type="scientific">Knufia fluminis</name>
    <dbReference type="NCBI Taxonomy" id="191047"/>
    <lineage>
        <taxon>Eukaryota</taxon>
        <taxon>Fungi</taxon>
        <taxon>Dikarya</taxon>
        <taxon>Ascomycota</taxon>
        <taxon>Pezizomycotina</taxon>
        <taxon>Eurotiomycetes</taxon>
        <taxon>Chaetothyriomycetidae</taxon>
        <taxon>Chaetothyriales</taxon>
        <taxon>Trichomeriaceae</taxon>
        <taxon>Knufia</taxon>
    </lineage>
</organism>
<name>A0AAN8I5Z3_9EURO</name>
<dbReference type="InterPro" id="IPR002893">
    <property type="entry name" value="Znf_MYND"/>
</dbReference>
<dbReference type="Gene3D" id="6.10.140.2220">
    <property type="match status" value="1"/>
</dbReference>
<evidence type="ECO:0000256" key="2">
    <source>
        <dbReference type="ARBA" id="ARBA00022771"/>
    </source>
</evidence>
<evidence type="ECO:0000256" key="3">
    <source>
        <dbReference type="ARBA" id="ARBA00022833"/>
    </source>
</evidence>
<evidence type="ECO:0000256" key="1">
    <source>
        <dbReference type="ARBA" id="ARBA00022723"/>
    </source>
</evidence>
<comment type="caution">
    <text evidence="7">The sequence shown here is derived from an EMBL/GenBank/DDBJ whole genome shotgun (WGS) entry which is preliminary data.</text>
</comment>
<proteinExistence type="predicted"/>
<dbReference type="PANTHER" id="PTHR10237">
    <property type="entry name" value="DEFORMED EPIDERMAL AUTOREGULATORY FACTOR 1 HOMOLOG SUPPRESSIN"/>
    <property type="match status" value="1"/>
</dbReference>
<dbReference type="GO" id="GO:0005634">
    <property type="term" value="C:nucleus"/>
    <property type="evidence" value="ECO:0007669"/>
    <property type="project" value="TreeGrafter"/>
</dbReference>
<dbReference type="PROSITE" id="PS01360">
    <property type="entry name" value="ZF_MYND_1"/>
    <property type="match status" value="1"/>
</dbReference>
<evidence type="ECO:0000313" key="8">
    <source>
        <dbReference type="Proteomes" id="UP001316803"/>
    </source>
</evidence>
<dbReference type="GO" id="GO:0008270">
    <property type="term" value="F:zinc ion binding"/>
    <property type="evidence" value="ECO:0007669"/>
    <property type="project" value="UniProtKB-KW"/>
</dbReference>
<dbReference type="Pfam" id="PF01753">
    <property type="entry name" value="zf-MYND"/>
    <property type="match status" value="1"/>
</dbReference>
<reference evidence="7 8" key="1">
    <citation type="submission" date="2022-12" db="EMBL/GenBank/DDBJ databases">
        <title>Genomic features and morphological characterization of a novel Knufia sp. strain isolated from spacecraft assembly facility.</title>
        <authorList>
            <person name="Teixeira M."/>
            <person name="Chander A.M."/>
            <person name="Stajich J.E."/>
            <person name="Venkateswaran K."/>
        </authorList>
    </citation>
    <scope>NUCLEOTIDE SEQUENCE [LARGE SCALE GENOMIC DNA]</scope>
    <source>
        <strain evidence="7 8">FJI-L2-BK-P2</strain>
    </source>
</reference>
<keyword evidence="3" id="KW-0862">Zinc</keyword>
<gene>
    <name evidence="7" type="ORF">OHC33_005063</name>
</gene>
<dbReference type="EMBL" id="JAKLMC020000010">
    <property type="protein sequence ID" value="KAK5953794.1"/>
    <property type="molecule type" value="Genomic_DNA"/>
</dbReference>